<feature type="transmembrane region" description="Helical" evidence="1">
    <location>
        <begin position="14"/>
        <end position="36"/>
    </location>
</feature>
<feature type="transmembrane region" description="Helical" evidence="1">
    <location>
        <begin position="67"/>
        <end position="87"/>
    </location>
</feature>
<name>A0A0M2X599_9CORY</name>
<feature type="transmembrane region" description="Helical" evidence="1">
    <location>
        <begin position="190"/>
        <end position="208"/>
    </location>
</feature>
<accession>A0A0M2X599</accession>
<dbReference type="OrthoDB" id="3727474at2"/>
<evidence type="ECO:0000313" key="4">
    <source>
        <dbReference type="Proteomes" id="UP000589552"/>
    </source>
</evidence>
<reference evidence="2" key="3">
    <citation type="submission" date="2024-01" db="EMBL/GenBank/DDBJ databases">
        <authorList>
            <person name="De La Cruz K.F."/>
            <person name="Townsend E.C."/>
            <person name="Salamzade R."/>
            <person name="Kalan L.R."/>
        </authorList>
    </citation>
    <scope>NUCLEOTIDE SEQUENCE</scope>
    <source>
        <strain evidence="2">LK2569</strain>
    </source>
</reference>
<dbReference type="Proteomes" id="UP000589552">
    <property type="component" value="Unassembled WGS sequence"/>
</dbReference>
<feature type="transmembrane region" description="Helical" evidence="1">
    <location>
        <begin position="153"/>
        <end position="178"/>
    </location>
</feature>
<organism evidence="3 4">
    <name type="scientific">Corynebacterium xerosis</name>
    <dbReference type="NCBI Taxonomy" id="1725"/>
    <lineage>
        <taxon>Bacteria</taxon>
        <taxon>Bacillati</taxon>
        <taxon>Actinomycetota</taxon>
        <taxon>Actinomycetes</taxon>
        <taxon>Mycobacteriales</taxon>
        <taxon>Corynebacteriaceae</taxon>
        <taxon>Corynebacterium</taxon>
    </lineage>
</organism>
<reference evidence="3 4" key="1">
    <citation type="submission" date="2020-04" db="EMBL/GenBank/DDBJ databases">
        <authorList>
            <person name="Hitch T.C.A."/>
            <person name="Wylensek D."/>
            <person name="Clavel T."/>
        </authorList>
    </citation>
    <scope>NUCLEOTIDE SEQUENCE [LARGE SCALE GENOMIC DNA]</scope>
    <source>
        <strain evidence="3 4">BL-383-APC-2I</strain>
    </source>
</reference>
<keyword evidence="1" id="KW-0812">Transmembrane</keyword>
<dbReference type="EMBL" id="JABAGA010000001">
    <property type="protein sequence ID" value="NMF08517.1"/>
    <property type="molecule type" value="Genomic_DNA"/>
</dbReference>
<dbReference type="Proteomes" id="UP001558353">
    <property type="component" value="Unassembled WGS sequence"/>
</dbReference>
<evidence type="ECO:0000313" key="5">
    <source>
        <dbReference type="Proteomes" id="UP001558353"/>
    </source>
</evidence>
<keyword evidence="5" id="KW-1185">Reference proteome</keyword>
<sequence>MPSFLKNPAPLDKALFVALMLMGVYSMALIAMRAFLLSHPLAYALMVGGYTSATISGANASVGQGTWWVYLACTLVGALKFVPIYWLMGRRWGMEFIDMSLQYMPRAHRFFRKALTNESGKTKAIILGLLPLGYAPGPVPGTVLNAVAGLLKVGLGAVLALNVLSVLAINGLFMWLGWTFGDQVLDIVEVVNRYLLWITLGLLALMVFQARKKTA</sequence>
<dbReference type="EMBL" id="JAYWMA010000004">
    <property type="protein sequence ID" value="MEX3528361.1"/>
    <property type="molecule type" value="Genomic_DNA"/>
</dbReference>
<evidence type="ECO:0008006" key="6">
    <source>
        <dbReference type="Google" id="ProtNLM"/>
    </source>
</evidence>
<evidence type="ECO:0000313" key="3">
    <source>
        <dbReference type="EMBL" id="NMF08517.1"/>
    </source>
</evidence>
<protein>
    <recommendedName>
        <fullName evidence="6">DedA family protein</fullName>
    </recommendedName>
</protein>
<proteinExistence type="predicted"/>
<evidence type="ECO:0000256" key="1">
    <source>
        <dbReference type="SAM" id="Phobius"/>
    </source>
</evidence>
<keyword evidence="1" id="KW-1133">Transmembrane helix</keyword>
<reference evidence="2 5" key="2">
    <citation type="journal article" date="2024" name="Fungal Genet. Biol.">
        <title>The porcine skin microbiome exhibits broad fungal antagonism.</title>
        <authorList>
            <person name="De La Cruz K.F."/>
            <person name="Townsend E.C."/>
            <person name="Alex Cheong J.Z."/>
            <person name="Salamzade R."/>
            <person name="Liu A."/>
            <person name="Sandstrom S."/>
            <person name="Davila E."/>
            <person name="Huang L."/>
            <person name="Xu K.H."/>
            <person name="Wu S.Y."/>
            <person name="Meudt J.J."/>
            <person name="Shanmuganayagam D."/>
            <person name="Gibson A.L.F."/>
            <person name="Kalan L.R."/>
        </authorList>
    </citation>
    <scope>NUCLEOTIDE SEQUENCE [LARGE SCALE GENOMIC DNA]</scope>
    <source>
        <strain evidence="2 5">LK2569</strain>
    </source>
</reference>
<evidence type="ECO:0000313" key="2">
    <source>
        <dbReference type="EMBL" id="MEX3528361.1"/>
    </source>
</evidence>
<gene>
    <name evidence="3" type="ORF">HF852_02660</name>
    <name evidence="2" type="ORF">VVR64_04675</name>
</gene>
<dbReference type="AlphaFoldDB" id="A0A0M2X599"/>
<keyword evidence="1" id="KW-0472">Membrane</keyword>
<comment type="caution">
    <text evidence="3">The sequence shown here is derived from an EMBL/GenBank/DDBJ whole genome shotgun (WGS) entry which is preliminary data.</text>
</comment>